<name>A0AA39V440_9LECA</name>
<organism evidence="1 2">
    <name type="scientific">Cladonia borealis</name>
    <dbReference type="NCBI Taxonomy" id="184061"/>
    <lineage>
        <taxon>Eukaryota</taxon>
        <taxon>Fungi</taxon>
        <taxon>Dikarya</taxon>
        <taxon>Ascomycota</taxon>
        <taxon>Pezizomycotina</taxon>
        <taxon>Lecanoromycetes</taxon>
        <taxon>OSLEUM clade</taxon>
        <taxon>Lecanoromycetidae</taxon>
        <taxon>Lecanorales</taxon>
        <taxon>Lecanorineae</taxon>
        <taxon>Cladoniaceae</taxon>
        <taxon>Cladonia</taxon>
    </lineage>
</organism>
<accession>A0AA39V440</accession>
<dbReference type="Proteomes" id="UP001166286">
    <property type="component" value="Unassembled WGS sequence"/>
</dbReference>
<gene>
    <name evidence="1" type="ORF">JMJ35_002747</name>
</gene>
<dbReference type="EMBL" id="JAFEKC020000004">
    <property type="protein sequence ID" value="KAK0515368.1"/>
    <property type="molecule type" value="Genomic_DNA"/>
</dbReference>
<sequence length="591" mass="67517">MGPLPSFITSCRASALGRPFTFGNYFPTKWFPARPMKIYSSPLTIKPARSASGAVFSYNNRYATVDRNPRYQILLGYASDEPSDPPLNSLRSFRQAMHQALYIHDRRRVRSLSTIKYIFKLYTALLGQGTLEPVDTLTIARLLLLTLNSQPPSIAMAISRYISLFASHYVTKVYRLTAKQACGDSVDFGLKSDLTKAMLEAILVFVNIKGARLDGRHLECLIRGFLSMLPRQGLESMEIDNKLDTPVSSFLSYLKGWFLIRGFEVDIEIYVTVISWSRKLRNKFLFEWPLNELRSMGQNVTAPSLRAEYSPPDGPLYLSLLIAAGEFRLPEMVKIAWEFLARCFWRTRFGPSLAHWRHFAAAAKRTGLVPYYNLQLDLFVSKGKIGAPRARKADYVSGVRRNDPSYEAMHAENPDIHTAVEAFVQSARAIVGDFDSATSKGANHISLIRFSIWRWPATVPEEWQRRLYDDLSSKSGVELSAVSVLYKDEKTPKSLGVSYRELRYRSWKTINNLLLQAEAFESRNDSRDLSGHSHPVAGFQKSMKNGYARLHHLPWLLEHLDDIEKESNKQYSEEEWREKILNLRSPNYRSP</sequence>
<reference evidence="1" key="1">
    <citation type="submission" date="2023-03" db="EMBL/GenBank/DDBJ databases">
        <title>Complete genome of Cladonia borealis.</title>
        <authorList>
            <person name="Park H."/>
        </authorList>
    </citation>
    <scope>NUCLEOTIDE SEQUENCE</scope>
    <source>
        <strain evidence="1">ANT050790</strain>
    </source>
</reference>
<keyword evidence="2" id="KW-1185">Reference proteome</keyword>
<evidence type="ECO:0000313" key="2">
    <source>
        <dbReference type="Proteomes" id="UP001166286"/>
    </source>
</evidence>
<proteinExistence type="predicted"/>
<evidence type="ECO:0000313" key="1">
    <source>
        <dbReference type="EMBL" id="KAK0515368.1"/>
    </source>
</evidence>
<comment type="caution">
    <text evidence="1">The sequence shown here is derived from an EMBL/GenBank/DDBJ whole genome shotgun (WGS) entry which is preliminary data.</text>
</comment>
<protein>
    <submittedName>
        <fullName evidence="1">Uncharacterized protein</fullName>
    </submittedName>
</protein>
<dbReference type="AlphaFoldDB" id="A0AA39V440"/>